<sequence>MNTWKVSGIYCRQLVQPLQKGKDAEIAYWIIPFAAHIQPSFNQPPFRDIDLFIIGRKQKFAWIGELPHVVNRVTIGFQFGVIESRYRLALRFCSLQCIEECRSILKSPCHCFQQNSCVPFAA</sequence>
<reference evidence="1 2" key="1">
    <citation type="submission" date="2014-07" db="EMBL/GenBank/DDBJ databases">
        <title>Expanding our view of genomic diversity in Candidatus Accumulibacter clades.</title>
        <authorList>
            <person name="Skennerton C.T."/>
            <person name="Barr J.J."/>
            <person name="Slater F.R."/>
            <person name="Bond P.L."/>
            <person name="Tyson G.W."/>
        </authorList>
    </citation>
    <scope>NUCLEOTIDE SEQUENCE [LARGE SCALE GENOMIC DNA]</scope>
    <source>
        <strain evidence="2">SK-01</strain>
    </source>
</reference>
<dbReference type="EMBL" id="JDSS02000037">
    <property type="protein sequence ID" value="KFB66731.1"/>
    <property type="molecule type" value="Genomic_DNA"/>
</dbReference>
<protein>
    <submittedName>
        <fullName evidence="1">Uncharacterized protein</fullName>
    </submittedName>
</protein>
<gene>
    <name evidence="1" type="ORF">CAPSK01_003669</name>
</gene>
<name>A0A084XW87_9PROT</name>
<dbReference type="Proteomes" id="UP000019812">
    <property type="component" value="Unassembled WGS sequence"/>
</dbReference>
<evidence type="ECO:0000313" key="1">
    <source>
        <dbReference type="EMBL" id="KFB66731.1"/>
    </source>
</evidence>
<organism evidence="1 2">
    <name type="scientific">Candidatus Accumulibacter vicinus</name>
    <dbReference type="NCBI Taxonomy" id="2954382"/>
    <lineage>
        <taxon>Bacteria</taxon>
        <taxon>Pseudomonadati</taxon>
        <taxon>Pseudomonadota</taxon>
        <taxon>Betaproteobacteria</taxon>
        <taxon>Candidatus Accumulibacter</taxon>
    </lineage>
</organism>
<accession>A0A084XW87</accession>
<comment type="caution">
    <text evidence="1">The sequence shown here is derived from an EMBL/GenBank/DDBJ whole genome shotgun (WGS) entry which is preliminary data.</text>
</comment>
<proteinExistence type="predicted"/>
<evidence type="ECO:0000313" key="2">
    <source>
        <dbReference type="Proteomes" id="UP000019812"/>
    </source>
</evidence>
<dbReference type="AlphaFoldDB" id="A0A084XW87"/>